<dbReference type="Proteomes" id="UP000234857">
    <property type="component" value="Unassembled WGS sequence"/>
</dbReference>
<evidence type="ECO:0000256" key="1">
    <source>
        <dbReference type="ARBA" id="ARBA00004651"/>
    </source>
</evidence>
<feature type="transmembrane region" description="Helical" evidence="6">
    <location>
        <begin position="18"/>
        <end position="36"/>
    </location>
</feature>
<protein>
    <submittedName>
        <fullName evidence="8">DedA family protein</fullName>
    </submittedName>
</protein>
<evidence type="ECO:0000256" key="5">
    <source>
        <dbReference type="ARBA" id="ARBA00023136"/>
    </source>
</evidence>
<feature type="transmembrane region" description="Helical" evidence="6">
    <location>
        <begin position="142"/>
        <end position="163"/>
    </location>
</feature>
<evidence type="ECO:0000313" key="9">
    <source>
        <dbReference type="Proteomes" id="UP000234857"/>
    </source>
</evidence>
<dbReference type="PANTHER" id="PTHR42709">
    <property type="entry name" value="ALKALINE PHOSPHATASE LIKE PROTEIN"/>
    <property type="match status" value="1"/>
</dbReference>
<evidence type="ECO:0000256" key="6">
    <source>
        <dbReference type="SAM" id="Phobius"/>
    </source>
</evidence>
<dbReference type="EMBL" id="PKTG01000122">
    <property type="protein sequence ID" value="PLX16098.1"/>
    <property type="molecule type" value="Genomic_DNA"/>
</dbReference>
<dbReference type="AlphaFoldDB" id="A0A2N5ZBP9"/>
<feature type="transmembrane region" description="Helical" evidence="6">
    <location>
        <begin position="175"/>
        <end position="196"/>
    </location>
</feature>
<organism evidence="8 9">
    <name type="scientific">Muiribacterium halophilum</name>
    <dbReference type="NCBI Taxonomy" id="2053465"/>
    <lineage>
        <taxon>Bacteria</taxon>
        <taxon>Candidatus Muiribacteriota</taxon>
        <taxon>Candidatus Muiribacteriia</taxon>
        <taxon>Candidatus Muiribacteriales</taxon>
        <taxon>Candidatus Muiribacteriaceae</taxon>
        <taxon>Candidatus Muiribacterium</taxon>
    </lineage>
</organism>
<dbReference type="InterPro" id="IPR051311">
    <property type="entry name" value="DedA_domain"/>
</dbReference>
<feature type="transmembrane region" description="Helical" evidence="6">
    <location>
        <begin position="56"/>
        <end position="81"/>
    </location>
</feature>
<sequence>MELLHEIIDFIVTHVDKFGYWGIIIMMFLESSFFPFPSEVVMPPAGYLASIGNMNLFLVILSGIIGSILGALFNYFLAVVFGRRLFQGGFRYLGLSDEKFKKAENFLIRHGNIGTFLGRLLPVIRQYISFPAGVIRMKLSSFCLFTGIGSGIWVFVLTMIGYFVGKNKELVKRYLSSATMITLVVALIILVIYVLYNRRIEKNV</sequence>
<keyword evidence="5 6" id="KW-0472">Membrane</keyword>
<dbReference type="Pfam" id="PF09335">
    <property type="entry name" value="VTT_dom"/>
    <property type="match status" value="1"/>
</dbReference>
<feature type="domain" description="VTT" evidence="7">
    <location>
        <begin position="36"/>
        <end position="162"/>
    </location>
</feature>
<evidence type="ECO:0000313" key="8">
    <source>
        <dbReference type="EMBL" id="PLX16098.1"/>
    </source>
</evidence>
<evidence type="ECO:0000256" key="3">
    <source>
        <dbReference type="ARBA" id="ARBA00022692"/>
    </source>
</evidence>
<accession>A0A2N5ZBP9</accession>
<reference evidence="8 9" key="1">
    <citation type="submission" date="2017-11" db="EMBL/GenBank/DDBJ databases">
        <title>Genome-resolved metagenomics identifies genetic mobility, metabolic interactions, and unexpected diversity in perchlorate-reducing communities.</title>
        <authorList>
            <person name="Barnum T.P."/>
            <person name="Figueroa I.A."/>
            <person name="Carlstrom C.I."/>
            <person name="Lucas L.N."/>
            <person name="Engelbrektson A.L."/>
            <person name="Coates J.D."/>
        </authorList>
    </citation>
    <scope>NUCLEOTIDE SEQUENCE [LARGE SCALE GENOMIC DNA]</scope>
    <source>
        <strain evidence="8">BM706</strain>
    </source>
</reference>
<evidence type="ECO:0000256" key="4">
    <source>
        <dbReference type="ARBA" id="ARBA00022989"/>
    </source>
</evidence>
<dbReference type="GO" id="GO:0005886">
    <property type="term" value="C:plasma membrane"/>
    <property type="evidence" value="ECO:0007669"/>
    <property type="project" value="UniProtKB-SubCell"/>
</dbReference>
<evidence type="ECO:0000256" key="2">
    <source>
        <dbReference type="ARBA" id="ARBA00022475"/>
    </source>
</evidence>
<proteinExistence type="predicted"/>
<keyword evidence="2" id="KW-1003">Cell membrane</keyword>
<comment type="caution">
    <text evidence="8">The sequence shown here is derived from an EMBL/GenBank/DDBJ whole genome shotgun (WGS) entry which is preliminary data.</text>
</comment>
<name>A0A2N5ZBP9_MUIH1</name>
<keyword evidence="4 6" id="KW-1133">Transmembrane helix</keyword>
<dbReference type="InterPro" id="IPR032816">
    <property type="entry name" value="VTT_dom"/>
</dbReference>
<evidence type="ECO:0000259" key="7">
    <source>
        <dbReference type="Pfam" id="PF09335"/>
    </source>
</evidence>
<keyword evidence="3 6" id="KW-0812">Transmembrane</keyword>
<dbReference type="PANTHER" id="PTHR42709:SF6">
    <property type="entry name" value="UNDECAPRENYL PHOSPHATE TRANSPORTER A"/>
    <property type="match status" value="1"/>
</dbReference>
<gene>
    <name evidence="8" type="ORF">C0601_10770</name>
</gene>
<comment type="subcellular location">
    <subcellularLocation>
        <location evidence="1">Cell membrane</location>
        <topology evidence="1">Multi-pass membrane protein</topology>
    </subcellularLocation>
</comment>